<name>A0A2M6WF32_9BACT</name>
<dbReference type="Pfam" id="PF12705">
    <property type="entry name" value="PDDEXK_1"/>
    <property type="match status" value="1"/>
</dbReference>
<comment type="caution">
    <text evidence="3">The sequence shown here is derived from an EMBL/GenBank/DDBJ whole genome shotgun (WGS) entry which is preliminary data.</text>
</comment>
<evidence type="ECO:0000259" key="2">
    <source>
        <dbReference type="Pfam" id="PF12705"/>
    </source>
</evidence>
<feature type="region of interest" description="Disordered" evidence="1">
    <location>
        <begin position="254"/>
        <end position="274"/>
    </location>
</feature>
<gene>
    <name evidence="3" type="ORF">COU17_00315</name>
</gene>
<evidence type="ECO:0000313" key="4">
    <source>
        <dbReference type="Proteomes" id="UP000228809"/>
    </source>
</evidence>
<evidence type="ECO:0000313" key="3">
    <source>
        <dbReference type="EMBL" id="PIT91421.1"/>
    </source>
</evidence>
<protein>
    <recommendedName>
        <fullName evidence="2">PD-(D/E)XK endonuclease-like domain-containing protein</fullName>
    </recommendedName>
</protein>
<proteinExistence type="predicted"/>
<dbReference type="AlphaFoldDB" id="A0A2M6WF32"/>
<dbReference type="EMBL" id="PFBJ01000003">
    <property type="protein sequence ID" value="PIT91421.1"/>
    <property type="molecule type" value="Genomic_DNA"/>
</dbReference>
<feature type="domain" description="PD-(D/E)XK endonuclease-like" evidence="2">
    <location>
        <begin position="21"/>
        <end position="242"/>
    </location>
</feature>
<reference evidence="4" key="1">
    <citation type="submission" date="2017-09" db="EMBL/GenBank/DDBJ databases">
        <title>Depth-based differentiation of microbial function through sediment-hosted aquifers and enrichment of novel symbionts in the deep terrestrial subsurface.</title>
        <authorList>
            <person name="Probst A.J."/>
            <person name="Ladd B."/>
            <person name="Jarett J.K."/>
            <person name="Geller-Mcgrath D.E."/>
            <person name="Sieber C.M.K."/>
            <person name="Emerson J.B."/>
            <person name="Anantharaman K."/>
            <person name="Thomas B.C."/>
            <person name="Malmstrom R."/>
            <person name="Stieglmeier M."/>
            <person name="Klingl A."/>
            <person name="Woyke T."/>
            <person name="Ryan C.M."/>
            <person name="Banfield J.F."/>
        </authorList>
    </citation>
    <scope>NUCLEOTIDE SEQUENCE [LARGE SCALE GENOMIC DNA]</scope>
</reference>
<dbReference type="Proteomes" id="UP000228809">
    <property type="component" value="Unassembled WGS sequence"/>
</dbReference>
<accession>A0A2M6WF32</accession>
<dbReference type="Gene3D" id="3.90.320.10">
    <property type="match status" value="1"/>
</dbReference>
<evidence type="ECO:0000256" key="1">
    <source>
        <dbReference type="SAM" id="MobiDB-lite"/>
    </source>
</evidence>
<dbReference type="InterPro" id="IPR038726">
    <property type="entry name" value="PDDEXK_AddAB-type"/>
</dbReference>
<feature type="compositionally biased region" description="Polar residues" evidence="1">
    <location>
        <begin position="263"/>
        <end position="274"/>
    </location>
</feature>
<organism evidence="3 4">
    <name type="scientific">Candidatus Kaiserbacteria bacterium CG10_big_fil_rev_8_21_14_0_10_49_17</name>
    <dbReference type="NCBI Taxonomy" id="1974609"/>
    <lineage>
        <taxon>Bacteria</taxon>
        <taxon>Candidatus Kaiseribacteriota</taxon>
    </lineage>
</organism>
<dbReference type="InterPro" id="IPR011604">
    <property type="entry name" value="PDDEXK-like_dom_sf"/>
</dbReference>
<sequence>MSSYYKPDRKADWNYGGPRWRLSRSKIDLFVECPRCFYLDNKLGTARPPGYPFALNSAVDALLKKEFDIHRADKTAHPLMEQYGIHAIPFAHSKLDIWRENFKGIECTHKKTGFTISGAVDDVWVTPEEELLVVDYKSTSKDEKIEELNKDWQDGYKRQMEVYQWLLRQNGFRVSDTGYFVYANASKDEKAFDGKLIFEVTLIPYTGDGSWIEPTLLRIKECLDSENIPDAHPECDYCTYRKYAGKKLQERYSAAQPKLDVPPQSSATDTGSLF</sequence>